<organism evidence="9 10">
    <name type="scientific">Macrolepiota fuliginosa MF-IS2</name>
    <dbReference type="NCBI Taxonomy" id="1400762"/>
    <lineage>
        <taxon>Eukaryota</taxon>
        <taxon>Fungi</taxon>
        <taxon>Dikarya</taxon>
        <taxon>Basidiomycota</taxon>
        <taxon>Agaricomycotina</taxon>
        <taxon>Agaricomycetes</taxon>
        <taxon>Agaricomycetidae</taxon>
        <taxon>Agaricales</taxon>
        <taxon>Agaricineae</taxon>
        <taxon>Agaricaceae</taxon>
        <taxon>Macrolepiota</taxon>
    </lineage>
</organism>
<keyword evidence="10" id="KW-1185">Reference proteome</keyword>
<comment type="similarity">
    <text evidence="2">Belongs to the TEC1 family.</text>
</comment>
<reference evidence="9" key="1">
    <citation type="submission" date="2020-11" db="EMBL/GenBank/DDBJ databases">
        <authorList>
            <consortium name="DOE Joint Genome Institute"/>
            <person name="Ahrendt S."/>
            <person name="Riley R."/>
            <person name="Andreopoulos W."/>
            <person name="Labutti K."/>
            <person name="Pangilinan J."/>
            <person name="Ruiz-Duenas F.J."/>
            <person name="Barrasa J.M."/>
            <person name="Sanchez-Garcia M."/>
            <person name="Camarero S."/>
            <person name="Miyauchi S."/>
            <person name="Serrano A."/>
            <person name="Linde D."/>
            <person name="Babiker R."/>
            <person name="Drula E."/>
            <person name="Ayuso-Fernandez I."/>
            <person name="Pacheco R."/>
            <person name="Padilla G."/>
            <person name="Ferreira P."/>
            <person name="Barriuso J."/>
            <person name="Kellner H."/>
            <person name="Castanera R."/>
            <person name="Alfaro M."/>
            <person name="Ramirez L."/>
            <person name="Pisabarro A.G."/>
            <person name="Kuo A."/>
            <person name="Tritt A."/>
            <person name="Lipzen A."/>
            <person name="He G."/>
            <person name="Yan M."/>
            <person name="Ng V."/>
            <person name="Cullen D."/>
            <person name="Martin F."/>
            <person name="Rosso M.-N."/>
            <person name="Henrissat B."/>
            <person name="Hibbett D."/>
            <person name="Martinez A.T."/>
            <person name="Grigoriev I.V."/>
        </authorList>
    </citation>
    <scope>NUCLEOTIDE SEQUENCE</scope>
    <source>
        <strain evidence="9">MF-IS2</strain>
    </source>
</reference>
<evidence type="ECO:0000256" key="6">
    <source>
        <dbReference type="PROSITE-ProRule" id="PRU00505"/>
    </source>
</evidence>
<evidence type="ECO:0000256" key="3">
    <source>
        <dbReference type="ARBA" id="ARBA00023015"/>
    </source>
</evidence>
<dbReference type="OrthoDB" id="10006572at2759"/>
<feature type="DNA-binding region" description="TEA" evidence="6">
    <location>
        <begin position="52"/>
        <end position="126"/>
    </location>
</feature>
<dbReference type="InterPro" id="IPR000818">
    <property type="entry name" value="TEA/ATTS_dom"/>
</dbReference>
<dbReference type="GO" id="GO:0000978">
    <property type="term" value="F:RNA polymerase II cis-regulatory region sequence-specific DNA binding"/>
    <property type="evidence" value="ECO:0007669"/>
    <property type="project" value="TreeGrafter"/>
</dbReference>
<feature type="domain" description="TEA" evidence="8">
    <location>
        <begin position="52"/>
        <end position="126"/>
    </location>
</feature>
<evidence type="ECO:0000259" key="8">
    <source>
        <dbReference type="PROSITE" id="PS51088"/>
    </source>
</evidence>
<feature type="compositionally biased region" description="Polar residues" evidence="7">
    <location>
        <begin position="21"/>
        <end position="34"/>
    </location>
</feature>
<proteinExistence type="inferred from homology"/>
<dbReference type="AlphaFoldDB" id="A0A9P5XF89"/>
<comment type="subcellular location">
    <subcellularLocation>
        <location evidence="1">Nucleus</location>
    </subcellularLocation>
</comment>
<evidence type="ECO:0000256" key="2">
    <source>
        <dbReference type="ARBA" id="ARBA00008421"/>
    </source>
</evidence>
<feature type="region of interest" description="Disordered" evidence="7">
    <location>
        <begin position="1"/>
        <end position="34"/>
    </location>
</feature>
<name>A0A9P5XF89_9AGAR</name>
<dbReference type="EMBL" id="MU151136">
    <property type="protein sequence ID" value="KAF9449264.1"/>
    <property type="molecule type" value="Genomic_DNA"/>
</dbReference>
<protein>
    <recommendedName>
        <fullName evidence="8">TEA domain-containing protein</fullName>
    </recommendedName>
</protein>
<evidence type="ECO:0000256" key="5">
    <source>
        <dbReference type="ARBA" id="ARBA00023242"/>
    </source>
</evidence>
<dbReference type="GO" id="GO:0005667">
    <property type="term" value="C:transcription regulator complex"/>
    <property type="evidence" value="ECO:0007669"/>
    <property type="project" value="TreeGrafter"/>
</dbReference>
<dbReference type="Pfam" id="PF01285">
    <property type="entry name" value="TEA"/>
    <property type="match status" value="1"/>
</dbReference>
<evidence type="ECO:0000256" key="4">
    <source>
        <dbReference type="ARBA" id="ARBA00023163"/>
    </source>
</evidence>
<dbReference type="PANTHER" id="PTHR11834">
    <property type="entry name" value="TRANSCRIPTIONAL ENHANCER FACTOR TEF RELATED"/>
    <property type="match status" value="1"/>
</dbReference>
<keyword evidence="5" id="KW-0539">Nucleus</keyword>
<feature type="region of interest" description="Disordered" evidence="7">
    <location>
        <begin position="144"/>
        <end position="175"/>
    </location>
</feature>
<keyword evidence="3" id="KW-0805">Transcription regulation</keyword>
<dbReference type="InterPro" id="IPR038096">
    <property type="entry name" value="TEA/ATTS_sf"/>
</dbReference>
<evidence type="ECO:0000313" key="10">
    <source>
        <dbReference type="Proteomes" id="UP000807342"/>
    </source>
</evidence>
<sequence>MSHQASSSLSTSTPSSPQPSDVSGLTCPSLNNPKTQDVFQSIVKGRKSWKTLRGGEVVWPPELEAALIEGLEQYTPDDSRETRLLGRFPMRNRFISEYIYKKTGKRRTAKQVGSRLQQLRDTCGGRQRQSLNPLLKLLTPYRPQHRASRPQPLNLSGAASDSDSNSDGSTPATPTEAHATLQSLLYRGVGGLGRDEVEPQNIIYIDLIPNNAPLSSDALQVSPPISEASGHNIVRASQYPRRIHDINPTVTLLAHSSLTLKSHFVVRSRAGVVHSEVATMTLVGPTPGGSRDGLLYSTRLVPTFWNELCTSPVLDPTQYTIIQKVTQEPYNDNSAPLYSAAYKFTFPFLTGTNTQLHNSSSFPLGEPVIQGSPHISFDLDDLLTFESDAFNEFSSFNNDKSMDLYHLNACLAAEWRIHSPATSSSTFSDAHMSPNMGEIPTIVSISSAHLRNQSY</sequence>
<dbReference type="SMART" id="SM00426">
    <property type="entry name" value="TEA"/>
    <property type="match status" value="1"/>
</dbReference>
<feature type="compositionally biased region" description="Low complexity" evidence="7">
    <location>
        <begin position="153"/>
        <end position="169"/>
    </location>
</feature>
<gene>
    <name evidence="9" type="ORF">P691DRAFT_667823</name>
</gene>
<evidence type="ECO:0000256" key="7">
    <source>
        <dbReference type="SAM" id="MobiDB-lite"/>
    </source>
</evidence>
<evidence type="ECO:0000256" key="1">
    <source>
        <dbReference type="ARBA" id="ARBA00004123"/>
    </source>
</evidence>
<dbReference type="Proteomes" id="UP000807342">
    <property type="component" value="Unassembled WGS sequence"/>
</dbReference>
<dbReference type="Gene3D" id="6.10.20.40">
    <property type="entry name" value="TEA/ATTS domain"/>
    <property type="match status" value="1"/>
</dbReference>
<keyword evidence="4" id="KW-0804">Transcription</keyword>
<dbReference type="PANTHER" id="PTHR11834:SF0">
    <property type="entry name" value="PROTEIN SCALLOPED"/>
    <property type="match status" value="1"/>
</dbReference>
<dbReference type="PROSITE" id="PS51088">
    <property type="entry name" value="TEA_2"/>
    <property type="match status" value="1"/>
</dbReference>
<dbReference type="InterPro" id="IPR050937">
    <property type="entry name" value="TEC1_TEAD_TF"/>
</dbReference>
<accession>A0A9P5XF89</accession>
<comment type="caution">
    <text evidence="9">The sequence shown here is derived from an EMBL/GenBank/DDBJ whole genome shotgun (WGS) entry which is preliminary data.</text>
</comment>
<dbReference type="GO" id="GO:0005634">
    <property type="term" value="C:nucleus"/>
    <property type="evidence" value="ECO:0007669"/>
    <property type="project" value="UniProtKB-SubCell"/>
</dbReference>
<evidence type="ECO:0000313" key="9">
    <source>
        <dbReference type="EMBL" id="KAF9449264.1"/>
    </source>
</evidence>
<dbReference type="GO" id="GO:0000981">
    <property type="term" value="F:DNA-binding transcription factor activity, RNA polymerase II-specific"/>
    <property type="evidence" value="ECO:0007669"/>
    <property type="project" value="TreeGrafter"/>
</dbReference>
<dbReference type="PRINTS" id="PR00065">
    <property type="entry name" value="TEADOMAIN"/>
</dbReference>
<feature type="compositionally biased region" description="Low complexity" evidence="7">
    <location>
        <begin position="1"/>
        <end position="20"/>
    </location>
</feature>